<dbReference type="InterPro" id="IPR029044">
    <property type="entry name" value="Nucleotide-diphossugar_trans"/>
</dbReference>
<dbReference type="EMBL" id="JAGMUV010000011">
    <property type="protein sequence ID" value="KAH7140986.1"/>
    <property type="molecule type" value="Genomic_DNA"/>
</dbReference>
<evidence type="ECO:0000256" key="12">
    <source>
        <dbReference type="ARBA" id="ARBA00049510"/>
    </source>
</evidence>
<evidence type="ECO:0000256" key="4">
    <source>
        <dbReference type="ARBA" id="ARBA00022676"/>
    </source>
</evidence>
<dbReference type="Gene3D" id="3.40.850.10">
    <property type="entry name" value="Kinesin motor domain"/>
    <property type="match status" value="1"/>
</dbReference>
<accession>A0A9P9J2M4</accession>
<dbReference type="Gene3D" id="1.10.10.820">
    <property type="match status" value="1"/>
</dbReference>
<dbReference type="Pfam" id="PF00063">
    <property type="entry name" value="Myosin_head"/>
    <property type="match status" value="1"/>
</dbReference>
<evidence type="ECO:0000256" key="5">
    <source>
        <dbReference type="ARBA" id="ARBA00022679"/>
    </source>
</evidence>
<dbReference type="SUPFAM" id="SSF53448">
    <property type="entry name" value="Nucleotide-diphospho-sugar transferases"/>
    <property type="match status" value="1"/>
</dbReference>
<dbReference type="PANTHER" id="PTHR22914">
    <property type="entry name" value="CHITIN SYNTHASE"/>
    <property type="match status" value="1"/>
</dbReference>
<keyword evidence="19" id="KW-1185">Reference proteome</keyword>
<dbReference type="InterPro" id="IPR027417">
    <property type="entry name" value="P-loop_NTPase"/>
</dbReference>
<dbReference type="Pfam" id="PF00173">
    <property type="entry name" value="Cyt-b5"/>
    <property type="match status" value="1"/>
</dbReference>
<dbReference type="GO" id="GO:0016459">
    <property type="term" value="C:myosin complex"/>
    <property type="evidence" value="ECO:0007669"/>
    <property type="project" value="UniProtKB-KW"/>
</dbReference>
<evidence type="ECO:0000256" key="10">
    <source>
        <dbReference type="ARBA" id="ARBA00023175"/>
    </source>
</evidence>
<dbReference type="GO" id="GO:0006031">
    <property type="term" value="P:chitin biosynthetic process"/>
    <property type="evidence" value="ECO:0007669"/>
    <property type="project" value="TreeGrafter"/>
</dbReference>
<proteinExistence type="inferred from homology"/>
<dbReference type="Gene3D" id="1.20.120.720">
    <property type="entry name" value="Myosin VI head, motor domain, U50 subdomain"/>
    <property type="match status" value="1"/>
</dbReference>
<comment type="similarity">
    <text evidence="13">Belongs to the TRAFAC class myosin-kinesin ATPase superfamily. Myosin family.</text>
</comment>
<evidence type="ECO:0000259" key="16">
    <source>
        <dbReference type="PROSITE" id="PS50255"/>
    </source>
</evidence>
<feature type="binding site" evidence="13">
    <location>
        <begin position="104"/>
        <end position="111"/>
    </location>
    <ligand>
        <name>ATP</name>
        <dbReference type="ChEBI" id="CHEBI:30616"/>
    </ligand>
</feature>
<keyword evidence="8 13" id="KW-0518">Myosin</keyword>
<name>A0A9P9J2M4_9HYPO</name>
<dbReference type="GO" id="GO:0005886">
    <property type="term" value="C:plasma membrane"/>
    <property type="evidence" value="ECO:0007669"/>
    <property type="project" value="UniProtKB-SubCell"/>
</dbReference>
<dbReference type="SUPFAM" id="SSF52540">
    <property type="entry name" value="P-loop containing nucleoside triphosphate hydrolases"/>
    <property type="match status" value="1"/>
</dbReference>
<feature type="transmembrane region" description="Helical" evidence="15">
    <location>
        <begin position="865"/>
        <end position="883"/>
    </location>
</feature>
<gene>
    <name evidence="18" type="ORF">EDB81DRAFT_692554</name>
</gene>
<comment type="caution">
    <text evidence="18">The sequence shown here is derived from an EMBL/GenBank/DDBJ whole genome shotgun (WGS) entry which is preliminary data.</text>
</comment>
<dbReference type="InterPro" id="IPR036961">
    <property type="entry name" value="Kinesin_motor_dom_sf"/>
</dbReference>
<evidence type="ECO:0000256" key="2">
    <source>
        <dbReference type="ARBA" id="ARBA00012543"/>
    </source>
</evidence>
<comment type="caution">
    <text evidence="13">Lacks conserved residue(s) required for the propagation of feature annotation.</text>
</comment>
<evidence type="ECO:0000259" key="17">
    <source>
        <dbReference type="PROSITE" id="PS51456"/>
    </source>
</evidence>
<dbReference type="EC" id="2.4.1.16" evidence="2"/>
<dbReference type="PROSITE" id="PS51456">
    <property type="entry name" value="MYOSIN_MOTOR"/>
    <property type="match status" value="1"/>
</dbReference>
<dbReference type="InterPro" id="IPR001199">
    <property type="entry name" value="Cyt_B5-like_heme/steroid-bd"/>
</dbReference>
<dbReference type="Proteomes" id="UP000738349">
    <property type="component" value="Unassembled WGS sequence"/>
</dbReference>
<keyword evidence="13" id="KW-0009">Actin-binding</keyword>
<feature type="transmembrane region" description="Helical" evidence="15">
    <location>
        <begin position="1563"/>
        <end position="1596"/>
    </location>
</feature>
<evidence type="ECO:0000256" key="11">
    <source>
        <dbReference type="ARBA" id="ARBA00023180"/>
    </source>
</evidence>
<dbReference type="InterPro" id="IPR036400">
    <property type="entry name" value="Cyt_B5-like_heme/steroid_sf"/>
</dbReference>
<keyword evidence="10 13" id="KW-0505">Motor protein</keyword>
<feature type="transmembrane region" description="Helical" evidence="15">
    <location>
        <begin position="1636"/>
        <end position="1656"/>
    </location>
</feature>
<evidence type="ECO:0000256" key="8">
    <source>
        <dbReference type="ARBA" id="ARBA00023123"/>
    </source>
</evidence>
<dbReference type="Gene3D" id="3.10.120.10">
    <property type="entry name" value="Cytochrome b5-like heme/steroid binding domain"/>
    <property type="match status" value="1"/>
</dbReference>
<evidence type="ECO:0000313" key="18">
    <source>
        <dbReference type="EMBL" id="KAH7140986.1"/>
    </source>
</evidence>
<dbReference type="SUPFAM" id="SSF55856">
    <property type="entry name" value="Cytochrome b5-like heme/steroid binding domain"/>
    <property type="match status" value="1"/>
</dbReference>
<protein>
    <recommendedName>
        <fullName evidence="2">chitin synthase</fullName>
        <ecNumber evidence="2">2.4.1.16</ecNumber>
    </recommendedName>
</protein>
<dbReference type="PANTHER" id="PTHR22914:SF45">
    <property type="entry name" value="CHITIN SYNTHASE"/>
    <property type="match status" value="1"/>
</dbReference>
<evidence type="ECO:0000256" key="3">
    <source>
        <dbReference type="ARBA" id="ARBA00022475"/>
    </source>
</evidence>
<keyword evidence="11" id="KW-0325">Glycoprotein</keyword>
<dbReference type="GO" id="GO:0005524">
    <property type="term" value="F:ATP binding"/>
    <property type="evidence" value="ECO:0007669"/>
    <property type="project" value="UniProtKB-UniRule"/>
</dbReference>
<evidence type="ECO:0000256" key="13">
    <source>
        <dbReference type="PROSITE-ProRule" id="PRU00782"/>
    </source>
</evidence>
<keyword evidence="5" id="KW-0808">Transferase</keyword>
<dbReference type="SMART" id="SM01117">
    <property type="entry name" value="Cyt-b5"/>
    <property type="match status" value="2"/>
</dbReference>
<dbReference type="InterPro" id="IPR001609">
    <property type="entry name" value="Myosin_head_motor_dom-like"/>
</dbReference>
<keyword evidence="7 15" id="KW-1133">Transmembrane helix</keyword>
<dbReference type="Pfam" id="PF03142">
    <property type="entry name" value="Chitin_synth_2"/>
    <property type="match status" value="1"/>
</dbReference>
<dbReference type="PROSITE" id="PS50255">
    <property type="entry name" value="CYTOCHROME_B5_2"/>
    <property type="match status" value="1"/>
</dbReference>
<evidence type="ECO:0000256" key="14">
    <source>
        <dbReference type="SAM" id="MobiDB-lite"/>
    </source>
</evidence>
<dbReference type="GO" id="GO:0004100">
    <property type="term" value="F:chitin synthase activity"/>
    <property type="evidence" value="ECO:0007669"/>
    <property type="project" value="UniProtKB-EC"/>
</dbReference>
<keyword evidence="13" id="KW-0547">Nucleotide-binding</keyword>
<dbReference type="GO" id="GO:0031505">
    <property type="term" value="P:fungal-type cell wall organization"/>
    <property type="evidence" value="ECO:0007669"/>
    <property type="project" value="TreeGrafter"/>
</dbReference>
<evidence type="ECO:0000256" key="9">
    <source>
        <dbReference type="ARBA" id="ARBA00023136"/>
    </source>
</evidence>
<keyword evidence="3" id="KW-1003">Cell membrane</keyword>
<dbReference type="GO" id="GO:0003779">
    <property type="term" value="F:actin binding"/>
    <property type="evidence" value="ECO:0007669"/>
    <property type="project" value="UniProtKB-KW"/>
</dbReference>
<comment type="subcellular location">
    <subcellularLocation>
        <location evidence="1">Cell membrane</location>
        <topology evidence="1">Multi-pass membrane protein</topology>
    </subcellularLocation>
</comment>
<feature type="compositionally biased region" description="Basic and acidic residues" evidence="14">
    <location>
        <begin position="801"/>
        <end position="811"/>
    </location>
</feature>
<dbReference type="GO" id="GO:0030428">
    <property type="term" value="C:cell septum"/>
    <property type="evidence" value="ECO:0007669"/>
    <property type="project" value="TreeGrafter"/>
</dbReference>
<evidence type="ECO:0000313" key="19">
    <source>
        <dbReference type="Proteomes" id="UP000738349"/>
    </source>
</evidence>
<evidence type="ECO:0000256" key="1">
    <source>
        <dbReference type="ARBA" id="ARBA00004651"/>
    </source>
</evidence>
<dbReference type="GO" id="GO:0003774">
    <property type="term" value="F:cytoskeletal motor activity"/>
    <property type="evidence" value="ECO:0007669"/>
    <property type="project" value="UniProtKB-UniRule"/>
</dbReference>
<feature type="domain" description="Cytochrome b5 heme-binding" evidence="16">
    <location>
        <begin position="930"/>
        <end position="990"/>
    </location>
</feature>
<feature type="region of interest" description="Disordered" evidence="14">
    <location>
        <begin position="790"/>
        <end position="811"/>
    </location>
</feature>
<feature type="compositionally biased region" description="Polar residues" evidence="14">
    <location>
        <begin position="833"/>
        <end position="847"/>
    </location>
</feature>
<feature type="transmembrane region" description="Helical" evidence="15">
    <location>
        <begin position="904"/>
        <end position="926"/>
    </location>
</feature>
<feature type="domain" description="Myosin motor" evidence="17">
    <location>
        <begin position="1"/>
        <end position="564"/>
    </location>
</feature>
<evidence type="ECO:0000256" key="15">
    <source>
        <dbReference type="SAM" id="Phobius"/>
    </source>
</evidence>
<evidence type="ECO:0000256" key="7">
    <source>
        <dbReference type="ARBA" id="ARBA00022989"/>
    </source>
</evidence>
<dbReference type="SMART" id="SM00242">
    <property type="entry name" value="MYSc"/>
    <property type="match status" value="1"/>
</dbReference>
<feature type="transmembrane region" description="Helical" evidence="15">
    <location>
        <begin position="1602"/>
        <end position="1624"/>
    </location>
</feature>
<feature type="region of interest" description="Disordered" evidence="14">
    <location>
        <begin position="833"/>
        <end position="854"/>
    </location>
</feature>
<comment type="catalytic activity">
    <reaction evidence="12">
        <text>[(1-&gt;4)-N-acetyl-beta-D-glucosaminyl](n) + UDP-N-acetyl-alpha-D-glucosamine = [(1-&gt;4)-N-acetyl-beta-D-glucosaminyl](n+1) + UDP + H(+)</text>
        <dbReference type="Rhea" id="RHEA:16637"/>
        <dbReference type="Rhea" id="RHEA-COMP:9593"/>
        <dbReference type="Rhea" id="RHEA-COMP:9595"/>
        <dbReference type="ChEBI" id="CHEBI:15378"/>
        <dbReference type="ChEBI" id="CHEBI:17029"/>
        <dbReference type="ChEBI" id="CHEBI:57705"/>
        <dbReference type="ChEBI" id="CHEBI:58223"/>
        <dbReference type="EC" id="2.4.1.16"/>
    </reaction>
    <physiologicalReaction direction="left-to-right" evidence="12">
        <dbReference type="Rhea" id="RHEA:16638"/>
    </physiologicalReaction>
</comment>
<dbReference type="Gene3D" id="1.20.58.530">
    <property type="match status" value="1"/>
</dbReference>
<keyword evidence="13" id="KW-0067">ATP-binding</keyword>
<sequence length="1725" mass="193503">MSPNLPPDAGDVYLHDEPSPLSLPASIQPAASITAQLASRFHSSLPATRISSNGLVVFNTYQAIIKGSAARKGDATPAEVVDVVDGALARLSRLSENQTFLFLGESGSGKSTVRSQVLAEILKRSQNQLSTMAAFANSVFDSLTTTKTSRALASSKSNFLYQLRFDTSQTEPVLTSGTIVNHFLQRSRITHTPTNEGSYRILHYLVAGASDVETAHYGFKNHQGSMNRWKILGPSAHLRKNPRDMEGLHLFKRALWELKFHQVDVEQICELFAVVLHLGQLEFQQSEIFEREDPNGDRYLEDCANLVAVHNPETLDLVSAFLGVEASYLEALIVTQTRTVGAETITVALSPLEAQENAAGLASMLYSLITRHIIGRMNQETYTPGGSTINTISIIDFSGFLQTSAGSTLDQLLRNSSAEFLYNLSLCAVMRKTEMLQAEEVSIVPTEYFDNSNAVRDILSPRTGLISMLEERWRKEYTETWLLQRMRSHFDGKSSAIRVKSSVDGLPLKYFHKRSTTAHFTVQHFAGEVEYSTTELMNEDWDVMLRNFRDFFESSTNEFVASLFRQEVAPHVLSSQCSENPMESSDTDNVAHALDQSSSLLVTPPYSGAGSRARVLADDASRLDDDSRKRISQRTLSCFSRMLKDASRLVKDPNTNLYLMFSLNSNDRRAPGQFNTPCVRAQVQALGIPEIIDSARSADFSIALPFGQFIASAGPHVGLAENEFETVRSIFVEKQWPRNEAVIGSSSVLLSERCWMEMEKSGESTPTPPPFYPDWRLSRASTHPELLGSSSDRLLSAAPKQPRDEIKPGRLDAHYSPTCSECEASTVSGDASFRTSRYQDTSKAQGTEQRKTDMEITKKEDPGRVVWIFIVYAFTFFIPDLFIHRLGRMSNKDVRMAWREKLAINIIIWSSCAIVIVFVMVVPLLICPNQHVLNAKELSSHNGKKGGKSSYVAIRGEVFDLKAFLPHHYPPYLAPKLLTQFAGTDVTSLFPVQVSALCPGVNGSVSDAVTLDNKPYNLTGLPSSVINSQDLYARYHDFRAFTNDSRPDWFSEQMMMLRSRYKKGAVGYSAKSVSRLAKKNHMTIGILRGRIYDLTAYMSGGRRQYTKTGKPKHDDPNAVNFMDQLVLDVFQQGSGGDVTKEWENLGLDADLKSRMEVCLDNLFYVGKLDTRNSAKCQFADYLPLVVSILLCSVVVFKFAASMQLNAKNAPEKSEKFIICQIPAYTEDEDSLRRAIDSVTRMQYDDKRKLLVVICDGMVVGEGNDRPTPHIVLDILGVPEAASPEPLLFESIGQGSQQHNMGQVYCGLYEVYGHLVPFLVIVKVGKPSEVSRPGNRGKRDSQMILMRFLSRVHYGLAMSPLELEIYHSIYNIIGVNPAFYEFILQIDADTIVSQDSATRMVSAFTHDLRLIALCGETGLSNAKSTVVTMLQVYEYFISHNLSKAFESLFGCVTCLPGCFSMYRIFASESGKPLFVSHKIVESYATVSVDTLHMKNLLSLGEDRYLTTLLLKYHGKYKMKFLPSARAWTVAPETWDVFLSQRRRWINSTVHNLIELLSIKQICGFFCFSMHFVVIVDLITTVLQPVAIAYIIYLIIQIVREPNILPIMAIVILAIVYGIQVVAFLIRRKWDMAGWMIIYLAALPVFSMCLPLYSFWYMDDFDWGNTRMVAGEKDKRIIIDEQDTELDPVPRKTWEEYWSESRIFEDTATRNGTERFSNVDLTYSRDG</sequence>
<keyword evidence="4" id="KW-0328">Glycosyltransferase</keyword>
<dbReference type="OrthoDB" id="370884at2759"/>
<keyword evidence="6 15" id="KW-0812">Transmembrane</keyword>
<evidence type="ECO:0000256" key="6">
    <source>
        <dbReference type="ARBA" id="ARBA00022692"/>
    </source>
</evidence>
<reference evidence="18" key="1">
    <citation type="journal article" date="2021" name="Nat. Commun.">
        <title>Genetic determinants of endophytism in the Arabidopsis root mycobiome.</title>
        <authorList>
            <person name="Mesny F."/>
            <person name="Miyauchi S."/>
            <person name="Thiergart T."/>
            <person name="Pickel B."/>
            <person name="Atanasova L."/>
            <person name="Karlsson M."/>
            <person name="Huettel B."/>
            <person name="Barry K.W."/>
            <person name="Haridas S."/>
            <person name="Chen C."/>
            <person name="Bauer D."/>
            <person name="Andreopoulos W."/>
            <person name="Pangilinan J."/>
            <person name="LaButti K."/>
            <person name="Riley R."/>
            <person name="Lipzen A."/>
            <person name="Clum A."/>
            <person name="Drula E."/>
            <person name="Henrissat B."/>
            <person name="Kohler A."/>
            <person name="Grigoriev I.V."/>
            <person name="Martin F.M."/>
            <person name="Hacquard S."/>
        </authorList>
    </citation>
    <scope>NUCLEOTIDE SEQUENCE</scope>
    <source>
        <strain evidence="18">MPI-CAGE-AT-0147</strain>
    </source>
</reference>
<keyword evidence="9 15" id="KW-0472">Membrane</keyword>
<organism evidence="18 19">
    <name type="scientific">Dactylonectria macrodidyma</name>
    <dbReference type="NCBI Taxonomy" id="307937"/>
    <lineage>
        <taxon>Eukaryota</taxon>
        <taxon>Fungi</taxon>
        <taxon>Dikarya</taxon>
        <taxon>Ascomycota</taxon>
        <taxon>Pezizomycotina</taxon>
        <taxon>Sordariomycetes</taxon>
        <taxon>Hypocreomycetidae</taxon>
        <taxon>Hypocreales</taxon>
        <taxon>Nectriaceae</taxon>
        <taxon>Dactylonectria</taxon>
    </lineage>
</organism>
<dbReference type="InterPro" id="IPR004835">
    <property type="entry name" value="Chitin_synth"/>
</dbReference>